<name>A0A8S1WVQ1_PAROT</name>
<dbReference type="SMART" id="SM00799">
    <property type="entry name" value="DENN"/>
    <property type="match status" value="1"/>
</dbReference>
<feature type="domain" description="cDENN" evidence="2">
    <location>
        <begin position="267"/>
        <end position="500"/>
    </location>
</feature>
<dbReference type="PANTHER" id="PTHR15288:SF0">
    <property type="entry name" value="UDENN DOMAIN-CONTAINING PROTEIN"/>
    <property type="match status" value="1"/>
</dbReference>
<protein>
    <recommendedName>
        <fullName evidence="2">cDENN domain-containing protein</fullName>
    </recommendedName>
</protein>
<organism evidence="3 4">
    <name type="scientific">Paramecium octaurelia</name>
    <dbReference type="NCBI Taxonomy" id="43137"/>
    <lineage>
        <taxon>Eukaryota</taxon>
        <taxon>Sar</taxon>
        <taxon>Alveolata</taxon>
        <taxon>Ciliophora</taxon>
        <taxon>Intramacronucleata</taxon>
        <taxon>Oligohymenophorea</taxon>
        <taxon>Peniculida</taxon>
        <taxon>Parameciidae</taxon>
        <taxon>Paramecium</taxon>
    </lineage>
</organism>
<keyword evidence="1" id="KW-0175">Coiled coil</keyword>
<dbReference type="Pfam" id="PF02141">
    <property type="entry name" value="DENN"/>
    <property type="match status" value="1"/>
</dbReference>
<keyword evidence="4" id="KW-1185">Reference proteome</keyword>
<dbReference type="InterPro" id="IPR051942">
    <property type="entry name" value="DENN_domain_containing_2"/>
</dbReference>
<proteinExistence type="predicted"/>
<dbReference type="PANTHER" id="PTHR15288">
    <property type="entry name" value="DENN DOMAIN-CONTAINING PROTEIN 2"/>
    <property type="match status" value="1"/>
</dbReference>
<evidence type="ECO:0000313" key="3">
    <source>
        <dbReference type="EMBL" id="CAD8192907.1"/>
    </source>
</evidence>
<accession>A0A8S1WVQ1</accession>
<feature type="coiled-coil region" evidence="1">
    <location>
        <begin position="5"/>
        <end position="74"/>
    </location>
</feature>
<sequence length="631" mass="75243">MQENVEMLKQEVRILKQYVIELNEELAEYKKTNNSLQMQLQEIQDSKNMYQDINQQQQKKIEQYKQLLLRCSSQVASQSVLELTQSFIQKTFGQSKCQLGPINYSQVYNDQPQSQNAVNQEIFEAFYIFGIDKIDSTNQSQYVVPSNYKILYQQYKERFFDQPNNEEFQKFKEIEKNIEQFIHPSGVEVQRMCDENINFEISKILVQRIKFENFYMINLKGDDLMKNPLNIKILQSFNHERQLYGYCAAIDDFLSQPDKNGQVIYWQVKKVLCFITFFPIQSVFYNIFEQILFIMKQWRYYVMKKDENLIKQIDGVKIINDTAQLLNRIIQKLSKQSFKSYGDTIDVNFSSIVEGLLPTDFIDELQATLKISKFQYKVPEEKSLYFETKKLETHIVLKLFTIEQFFIIFEEILKEGKIIFCCQNQHLLTAVVSFFYTILRPFKWLHPAIYNLKIDSVFVEQFEMPILIGINMPYPNLRFNQKIILLNRMESVLYVDINDNLQLVKIIEYKGKEKQQCWNSQKKQLAQYFPENQKTIGGYLAFTPNQKDEERIKGFLEEFETFIKVYLIKKIIPNKENCFLKGNDLNKAMIKTAIKNQIEKEFTDKNDIQFILSHILEAEYFLEYLKHIYIK</sequence>
<reference evidence="3" key="1">
    <citation type="submission" date="2021-01" db="EMBL/GenBank/DDBJ databases">
        <authorList>
            <consortium name="Genoscope - CEA"/>
            <person name="William W."/>
        </authorList>
    </citation>
    <scope>NUCLEOTIDE SEQUENCE</scope>
</reference>
<dbReference type="OrthoDB" id="306326at2759"/>
<dbReference type="InterPro" id="IPR001194">
    <property type="entry name" value="cDENN_dom"/>
</dbReference>
<dbReference type="EMBL" id="CAJJDP010000103">
    <property type="protein sequence ID" value="CAD8192907.1"/>
    <property type="molecule type" value="Genomic_DNA"/>
</dbReference>
<dbReference type="AlphaFoldDB" id="A0A8S1WVQ1"/>
<dbReference type="Proteomes" id="UP000683925">
    <property type="component" value="Unassembled WGS sequence"/>
</dbReference>
<comment type="caution">
    <text evidence="3">The sequence shown here is derived from an EMBL/GenBank/DDBJ whole genome shotgun (WGS) entry which is preliminary data.</text>
</comment>
<dbReference type="OMA" id="QRIKFEN"/>
<evidence type="ECO:0000256" key="1">
    <source>
        <dbReference type="SAM" id="Coils"/>
    </source>
</evidence>
<evidence type="ECO:0000259" key="2">
    <source>
        <dbReference type="SMART" id="SM00799"/>
    </source>
</evidence>
<evidence type="ECO:0000313" key="4">
    <source>
        <dbReference type="Proteomes" id="UP000683925"/>
    </source>
</evidence>
<gene>
    <name evidence="3" type="ORF">POCTA_138.1.T1030114</name>
</gene>